<dbReference type="EMBL" id="LAZR01028847">
    <property type="protein sequence ID" value="KKL61352.1"/>
    <property type="molecule type" value="Genomic_DNA"/>
</dbReference>
<accession>A0A0F9GDX0</accession>
<comment type="caution">
    <text evidence="1">The sequence shown here is derived from an EMBL/GenBank/DDBJ whole genome shotgun (WGS) entry which is preliminary data.</text>
</comment>
<dbReference type="AlphaFoldDB" id="A0A0F9GDX0"/>
<proteinExistence type="predicted"/>
<organism evidence="1">
    <name type="scientific">marine sediment metagenome</name>
    <dbReference type="NCBI Taxonomy" id="412755"/>
    <lineage>
        <taxon>unclassified sequences</taxon>
        <taxon>metagenomes</taxon>
        <taxon>ecological metagenomes</taxon>
    </lineage>
</organism>
<name>A0A0F9GDX0_9ZZZZ</name>
<evidence type="ECO:0000313" key="1">
    <source>
        <dbReference type="EMBL" id="KKL61352.1"/>
    </source>
</evidence>
<reference evidence="1" key="1">
    <citation type="journal article" date="2015" name="Nature">
        <title>Complex archaea that bridge the gap between prokaryotes and eukaryotes.</title>
        <authorList>
            <person name="Spang A."/>
            <person name="Saw J.H."/>
            <person name="Jorgensen S.L."/>
            <person name="Zaremba-Niedzwiedzka K."/>
            <person name="Martijn J."/>
            <person name="Lind A.E."/>
            <person name="van Eijk R."/>
            <person name="Schleper C."/>
            <person name="Guy L."/>
            <person name="Ettema T.J."/>
        </authorList>
    </citation>
    <scope>NUCLEOTIDE SEQUENCE</scope>
</reference>
<protein>
    <submittedName>
        <fullName evidence="1">Uncharacterized protein</fullName>
    </submittedName>
</protein>
<sequence>MSYDDLVKECKALYVDGITKDKEIERLRNRAEEIDDYDPGILNDYGEGDIDWWMDYIRSEISICNDHWRQALKGEE</sequence>
<gene>
    <name evidence="1" type="ORF">LCGC14_2196150</name>
</gene>